<evidence type="ECO:0000313" key="3">
    <source>
        <dbReference type="Proteomes" id="UP000827892"/>
    </source>
</evidence>
<evidence type="ECO:0000256" key="1">
    <source>
        <dbReference type="SAM" id="MobiDB-lite"/>
    </source>
</evidence>
<dbReference type="Proteomes" id="UP000827892">
    <property type="component" value="Chromosome X"/>
</dbReference>
<name>A0AAE8ZPF7_CAEBR</name>
<gene>
    <name evidence="2" type="ORF">L3Y34_011148</name>
</gene>
<evidence type="ECO:0000313" key="2">
    <source>
        <dbReference type="EMBL" id="ULT81075.1"/>
    </source>
</evidence>
<reference evidence="2 3" key="1">
    <citation type="submission" date="2022-05" db="EMBL/GenBank/DDBJ databases">
        <title>Chromosome-level reference genomes for two strains of Caenorhabditis briggsae: an improved platform for comparative genomics.</title>
        <authorList>
            <person name="Stevens L."/>
            <person name="Andersen E.C."/>
        </authorList>
    </citation>
    <scope>NUCLEOTIDE SEQUENCE [LARGE SCALE GENOMIC DNA]</scope>
    <source>
        <strain evidence="2">QX1410_ONT</strain>
        <tissue evidence="2">Whole-organism</tissue>
    </source>
</reference>
<feature type="compositionally biased region" description="Basic and acidic residues" evidence="1">
    <location>
        <begin position="45"/>
        <end position="54"/>
    </location>
</feature>
<feature type="compositionally biased region" description="Basic and acidic residues" evidence="1">
    <location>
        <begin position="1"/>
        <end position="12"/>
    </location>
</feature>
<accession>A0AAE8ZPF7</accession>
<feature type="region of interest" description="Disordered" evidence="1">
    <location>
        <begin position="1"/>
        <end position="54"/>
    </location>
</feature>
<dbReference type="EMBL" id="CP090896">
    <property type="protein sequence ID" value="ULT81075.1"/>
    <property type="molecule type" value="Genomic_DNA"/>
</dbReference>
<dbReference type="AlphaFoldDB" id="A0AAE8ZPF7"/>
<proteinExistence type="predicted"/>
<protein>
    <submittedName>
        <fullName evidence="2">Uncharacterized protein</fullName>
    </submittedName>
</protein>
<organism evidence="2 3">
    <name type="scientific">Caenorhabditis briggsae</name>
    <dbReference type="NCBI Taxonomy" id="6238"/>
    <lineage>
        <taxon>Eukaryota</taxon>
        <taxon>Metazoa</taxon>
        <taxon>Ecdysozoa</taxon>
        <taxon>Nematoda</taxon>
        <taxon>Chromadorea</taxon>
        <taxon>Rhabditida</taxon>
        <taxon>Rhabditina</taxon>
        <taxon>Rhabditomorpha</taxon>
        <taxon>Rhabditoidea</taxon>
        <taxon>Rhabditidae</taxon>
        <taxon>Peloderinae</taxon>
        <taxon>Caenorhabditis</taxon>
    </lineage>
</organism>
<sequence length="221" mass="25286">MESENDGNRIDTPDETPVDEEQHGQETVAEDLPPDVKNIPLFGSSRKEDQRPPIDFKSESRSLVEGNEVHLVVYDVIHRDEPDEIAARGPVSVQRVLALHNDLEPYLGDIIGFKEIGFVIKTDIAEDKRNLNAEYLEGLILSFNCCLDYKKWTKIQVMEFFCQLVTPVTTTKLVEKVTAGSNLSMFQEEGYFEEINNDSSIINLDQFLIIHQEIEKLNRFQ</sequence>